<dbReference type="STRING" id="439228.SAMN06295920_103553"/>
<dbReference type="CDD" id="cd16444">
    <property type="entry name" value="LipB"/>
    <property type="match status" value="1"/>
</dbReference>
<feature type="binding site" evidence="5">
    <location>
        <begin position="108"/>
        <end position="115"/>
    </location>
    <ligand>
        <name>substrate</name>
    </ligand>
</feature>
<dbReference type="PROSITE" id="PS51733">
    <property type="entry name" value="BPL_LPL_CATALYTIC"/>
    <property type="match status" value="1"/>
</dbReference>
<comment type="pathway">
    <text evidence="1 5">Protein modification; protein lipoylation via endogenous pathway; protein N(6)-(lipoyl)lysine from octanoyl-[acyl-carrier-protein]: step 1/2.</text>
</comment>
<dbReference type="GO" id="GO:0033819">
    <property type="term" value="F:lipoyl(octanoyl) transferase activity"/>
    <property type="evidence" value="ECO:0007669"/>
    <property type="project" value="UniProtKB-EC"/>
</dbReference>
<dbReference type="GO" id="GO:0005737">
    <property type="term" value="C:cytoplasm"/>
    <property type="evidence" value="ECO:0007669"/>
    <property type="project" value="UniProtKB-SubCell"/>
</dbReference>
<evidence type="ECO:0000256" key="2">
    <source>
        <dbReference type="ARBA" id="ARBA00022679"/>
    </source>
</evidence>
<dbReference type="PANTHER" id="PTHR10993:SF7">
    <property type="entry name" value="LIPOYLTRANSFERASE 2, MITOCHONDRIAL-RELATED"/>
    <property type="match status" value="1"/>
</dbReference>
<protein>
    <recommendedName>
        <fullName evidence="5">Octanoyltransferase</fullName>
        <ecNumber evidence="5">2.3.1.181</ecNumber>
    </recommendedName>
    <alternativeName>
        <fullName evidence="5">Lipoate-protein ligase B</fullName>
    </alternativeName>
    <alternativeName>
        <fullName evidence="5">Lipoyl/octanoyl transferase</fullName>
    </alternativeName>
    <alternativeName>
        <fullName evidence="5">Octanoyl-[acyl-carrier-protein]-protein N-octanoyltransferase</fullName>
    </alternativeName>
</protein>
<feature type="domain" description="BPL/LPL catalytic" evidence="6">
    <location>
        <begin position="69"/>
        <end position="248"/>
    </location>
</feature>
<keyword evidence="2 5" id="KW-0808">Transferase</keyword>
<dbReference type="GO" id="GO:0009249">
    <property type="term" value="P:protein lipoylation"/>
    <property type="evidence" value="ECO:0007669"/>
    <property type="project" value="InterPro"/>
</dbReference>
<feature type="active site" description="Acyl-thioester intermediate" evidence="5">
    <location>
        <position position="210"/>
    </location>
</feature>
<evidence type="ECO:0000256" key="1">
    <source>
        <dbReference type="ARBA" id="ARBA00004821"/>
    </source>
</evidence>
<comment type="catalytic activity">
    <reaction evidence="5">
        <text>octanoyl-[ACP] + L-lysyl-[protein] = N(6)-octanoyl-L-lysyl-[protein] + holo-[ACP] + H(+)</text>
        <dbReference type="Rhea" id="RHEA:17665"/>
        <dbReference type="Rhea" id="RHEA-COMP:9636"/>
        <dbReference type="Rhea" id="RHEA-COMP:9685"/>
        <dbReference type="Rhea" id="RHEA-COMP:9752"/>
        <dbReference type="Rhea" id="RHEA-COMP:9928"/>
        <dbReference type="ChEBI" id="CHEBI:15378"/>
        <dbReference type="ChEBI" id="CHEBI:29969"/>
        <dbReference type="ChEBI" id="CHEBI:64479"/>
        <dbReference type="ChEBI" id="CHEBI:78463"/>
        <dbReference type="ChEBI" id="CHEBI:78809"/>
        <dbReference type="EC" id="2.3.1.181"/>
    </reaction>
</comment>
<evidence type="ECO:0000259" key="6">
    <source>
        <dbReference type="PROSITE" id="PS51733"/>
    </source>
</evidence>
<dbReference type="InterPro" id="IPR020605">
    <property type="entry name" value="Octanoyltransferase_CS"/>
</dbReference>
<organism evidence="7 8">
    <name type="scientific">Rhizorhabdus histidinilytica</name>
    <dbReference type="NCBI Taxonomy" id="439228"/>
    <lineage>
        <taxon>Bacteria</taxon>
        <taxon>Pseudomonadati</taxon>
        <taxon>Pseudomonadota</taxon>
        <taxon>Alphaproteobacteria</taxon>
        <taxon>Sphingomonadales</taxon>
        <taxon>Sphingomonadaceae</taxon>
        <taxon>Rhizorhabdus</taxon>
    </lineage>
</organism>
<dbReference type="EMBL" id="FUYM01000003">
    <property type="protein sequence ID" value="SKB53939.1"/>
    <property type="molecule type" value="Genomic_DNA"/>
</dbReference>
<feature type="binding site" evidence="5">
    <location>
        <begin position="192"/>
        <end position="194"/>
    </location>
    <ligand>
        <name>substrate</name>
    </ligand>
</feature>
<evidence type="ECO:0000256" key="5">
    <source>
        <dbReference type="HAMAP-Rule" id="MF_00013"/>
    </source>
</evidence>
<dbReference type="NCBIfam" id="NF010921">
    <property type="entry name" value="PRK14341.1"/>
    <property type="match status" value="1"/>
</dbReference>
<sequence>MVTPHPVRAPYPPGVPSAIAQHLIDRRKRQYAKDMTVDDEIEWRVTPGLSPYAETVAEMEARAAAIRAGEARELIWLLEHPPLYTAGTSAEDDELLLPDRFPVFRSGRGGRYTYHGPGQRVGYVLLDLDKRGRDVRCFVAAIENWVIATLADFGIAGRSEPGRVGIWTGHGADEAKIGAIGVRVRRWVSFHGFSLNVDPDLSHFSGIVPCGLGEFAVTSMARLGVAADMTRVDEALHRHFPAMLAALRCSSRSDKDS</sequence>
<feature type="site" description="Lowers pKa of active site Cys" evidence="5">
    <location>
        <position position="176"/>
    </location>
</feature>
<dbReference type="InterPro" id="IPR004143">
    <property type="entry name" value="BPL_LPL_catalytic"/>
</dbReference>
<evidence type="ECO:0000313" key="7">
    <source>
        <dbReference type="EMBL" id="SKB53939.1"/>
    </source>
</evidence>
<proteinExistence type="inferred from homology"/>
<evidence type="ECO:0000256" key="4">
    <source>
        <dbReference type="ARBA" id="ARBA00024732"/>
    </source>
</evidence>
<comment type="similarity">
    <text evidence="5">Belongs to the LipB family.</text>
</comment>
<dbReference type="Proteomes" id="UP000189818">
    <property type="component" value="Unassembled WGS sequence"/>
</dbReference>
<name>A0A1T5C3J7_9SPHN</name>
<dbReference type="PANTHER" id="PTHR10993">
    <property type="entry name" value="OCTANOYLTRANSFERASE"/>
    <property type="match status" value="1"/>
</dbReference>
<comment type="subcellular location">
    <subcellularLocation>
        <location evidence="5">Cytoplasm</location>
    </subcellularLocation>
</comment>
<gene>
    <name evidence="5" type="primary">lipB</name>
    <name evidence="7" type="ORF">SAMN06295920_103553</name>
</gene>
<feature type="binding site" evidence="5">
    <location>
        <begin position="179"/>
        <end position="181"/>
    </location>
    <ligand>
        <name>substrate</name>
    </ligand>
</feature>
<evidence type="ECO:0000313" key="8">
    <source>
        <dbReference type="Proteomes" id="UP000189818"/>
    </source>
</evidence>
<dbReference type="InterPro" id="IPR045864">
    <property type="entry name" value="aa-tRNA-synth_II/BPL/LPL"/>
</dbReference>
<dbReference type="InterPro" id="IPR000544">
    <property type="entry name" value="Octanoyltransferase"/>
</dbReference>
<dbReference type="Gene3D" id="3.30.930.10">
    <property type="entry name" value="Bira Bifunctional Protein, Domain 2"/>
    <property type="match status" value="1"/>
</dbReference>
<comment type="function">
    <text evidence="4 5">Catalyzes the transfer of endogenously produced octanoic acid from octanoyl-acyl-carrier-protein onto the lipoyl domains of lipoate-dependent enzymes. Lipoyl-ACP can also act as a substrate although octanoyl-ACP is likely to be the physiological substrate.</text>
</comment>
<accession>A0A1T5C3J7</accession>
<keyword evidence="3 5" id="KW-0012">Acyltransferase</keyword>
<dbReference type="AlphaFoldDB" id="A0A1T5C3J7"/>
<dbReference type="PROSITE" id="PS01313">
    <property type="entry name" value="LIPB"/>
    <property type="match status" value="1"/>
</dbReference>
<dbReference type="NCBIfam" id="TIGR00214">
    <property type="entry name" value="lipB"/>
    <property type="match status" value="1"/>
</dbReference>
<dbReference type="SUPFAM" id="SSF55681">
    <property type="entry name" value="Class II aaRS and biotin synthetases"/>
    <property type="match status" value="1"/>
</dbReference>
<dbReference type="EC" id="2.3.1.181" evidence="5"/>
<dbReference type="Pfam" id="PF21948">
    <property type="entry name" value="LplA-B_cat"/>
    <property type="match status" value="1"/>
</dbReference>
<dbReference type="UniPathway" id="UPA00538">
    <property type="reaction ID" value="UER00592"/>
</dbReference>
<reference evidence="8" key="1">
    <citation type="submission" date="2017-02" db="EMBL/GenBank/DDBJ databases">
        <authorList>
            <person name="Varghese N."/>
            <person name="Submissions S."/>
        </authorList>
    </citation>
    <scope>NUCLEOTIDE SEQUENCE [LARGE SCALE GENOMIC DNA]</scope>
    <source>
        <strain evidence="8">UM2</strain>
    </source>
</reference>
<dbReference type="HAMAP" id="MF_00013">
    <property type="entry name" value="LipB"/>
    <property type="match status" value="1"/>
</dbReference>
<keyword evidence="5" id="KW-0963">Cytoplasm</keyword>
<keyword evidence="8" id="KW-1185">Reference proteome</keyword>
<evidence type="ECO:0000256" key="3">
    <source>
        <dbReference type="ARBA" id="ARBA00023315"/>
    </source>
</evidence>
<comment type="miscellaneous">
    <text evidence="5">In the reaction, the free carboxyl group of octanoic acid is attached via an amide linkage to the epsilon-amino group of a specific lysine residue of lipoyl domains of lipoate-dependent enzymes.</text>
</comment>